<feature type="domain" description="General secretion pathway GspH" evidence="12">
    <location>
        <begin position="44"/>
        <end position="161"/>
    </location>
</feature>
<accession>A0AAW4GJI5</accession>
<evidence type="ECO:0000256" key="5">
    <source>
        <dbReference type="ARBA" id="ARBA00022519"/>
    </source>
</evidence>
<dbReference type="AlphaFoldDB" id="A0AAW4GJI5"/>
<comment type="caution">
    <text evidence="13">The sequence shown here is derived from an EMBL/GenBank/DDBJ whole genome shotgun (WGS) entry which is preliminary data.</text>
</comment>
<evidence type="ECO:0000256" key="2">
    <source>
        <dbReference type="ARBA" id="ARBA00021549"/>
    </source>
</evidence>
<keyword evidence="7 11" id="KW-1133">Transmembrane helix</keyword>
<dbReference type="SUPFAM" id="SSF54523">
    <property type="entry name" value="Pili subunits"/>
    <property type="match status" value="1"/>
</dbReference>
<keyword evidence="8 11" id="KW-0472">Membrane</keyword>
<evidence type="ECO:0000256" key="1">
    <source>
        <dbReference type="ARBA" id="ARBA00004377"/>
    </source>
</evidence>
<dbReference type="Pfam" id="PF07963">
    <property type="entry name" value="N_methyl"/>
    <property type="match status" value="1"/>
</dbReference>
<comment type="similarity">
    <text evidence="9">Belongs to the GSP H family.</text>
</comment>
<dbReference type="EMBL" id="JAFFTB010000027">
    <property type="protein sequence ID" value="MBM9939583.1"/>
    <property type="molecule type" value="Genomic_DNA"/>
</dbReference>
<protein>
    <recommendedName>
        <fullName evidence="2">Type II secretion system protein H</fullName>
    </recommendedName>
    <alternativeName>
        <fullName evidence="10">General secretion pathway protein H</fullName>
    </alternativeName>
</protein>
<dbReference type="Gene3D" id="3.55.40.10">
    <property type="entry name" value="minor pseudopilin epsh domain"/>
    <property type="match status" value="1"/>
</dbReference>
<reference evidence="13" key="2">
    <citation type="submission" date="2021-01" db="EMBL/GenBank/DDBJ databases">
        <authorList>
            <person name="Yu Y."/>
        </authorList>
    </citation>
    <scope>NUCLEOTIDE SEQUENCE</scope>
    <source>
        <strain evidence="13">As-5</strain>
        <strain evidence="14">As-6</strain>
    </source>
</reference>
<dbReference type="GO" id="GO:0005886">
    <property type="term" value="C:plasma membrane"/>
    <property type="evidence" value="ECO:0007669"/>
    <property type="project" value="UniProtKB-SubCell"/>
</dbReference>
<evidence type="ECO:0000313" key="13">
    <source>
        <dbReference type="EMBL" id="MBM9914192.1"/>
    </source>
</evidence>
<reference evidence="15" key="1">
    <citation type="submission" date="2021-01" db="EMBL/GenBank/DDBJ databases">
        <title>Stenotrophomonas maltophilia.</title>
        <authorList>
            <person name="Yu Y."/>
        </authorList>
    </citation>
    <scope>NUCLEOTIDE SEQUENCE [LARGE SCALE GENOMIC DNA]</scope>
    <source>
        <strain evidence="15">As-6</strain>
    </source>
</reference>
<feature type="transmembrane region" description="Helical" evidence="11">
    <location>
        <begin position="12"/>
        <end position="32"/>
    </location>
</feature>
<dbReference type="InterPro" id="IPR045584">
    <property type="entry name" value="Pilin-like"/>
</dbReference>
<dbReference type="Proteomes" id="UP000749453">
    <property type="component" value="Unassembled WGS sequence"/>
</dbReference>
<sequence length="171" mass="17924">MSSRRSNGFTLVELMVTIAIVAILATIAFPSFQNTIRSNRIATASNEATGLVALARSEAIRNKRGGGVCGSADGASCDGTWSKGMLAWADVDADGGFTTGEVVLRYVTVNSAVKVTGPTGATIAFDGRGRRRAADAQELTLQPASCDKQPLRRRLTINASGQLNSLKETCS</sequence>
<evidence type="ECO:0000256" key="3">
    <source>
        <dbReference type="ARBA" id="ARBA00022475"/>
    </source>
</evidence>
<dbReference type="NCBIfam" id="TIGR02532">
    <property type="entry name" value="IV_pilin_GFxxxE"/>
    <property type="match status" value="1"/>
</dbReference>
<evidence type="ECO:0000256" key="10">
    <source>
        <dbReference type="ARBA" id="ARBA00030775"/>
    </source>
</evidence>
<proteinExistence type="inferred from homology"/>
<keyword evidence="4" id="KW-0488">Methylation</keyword>
<evidence type="ECO:0000256" key="11">
    <source>
        <dbReference type="SAM" id="Phobius"/>
    </source>
</evidence>
<dbReference type="GO" id="GO:0015628">
    <property type="term" value="P:protein secretion by the type II secretion system"/>
    <property type="evidence" value="ECO:0007669"/>
    <property type="project" value="InterPro"/>
</dbReference>
<evidence type="ECO:0000313" key="15">
    <source>
        <dbReference type="Proteomes" id="UP000749453"/>
    </source>
</evidence>
<dbReference type="Pfam" id="PF12019">
    <property type="entry name" value="GspH"/>
    <property type="match status" value="1"/>
</dbReference>
<organism evidence="13 16">
    <name type="scientific">Stenotrophomonas lactitubi</name>
    <dbReference type="NCBI Taxonomy" id="2045214"/>
    <lineage>
        <taxon>Bacteria</taxon>
        <taxon>Pseudomonadati</taxon>
        <taxon>Pseudomonadota</taxon>
        <taxon>Gammaproteobacteria</taxon>
        <taxon>Lysobacterales</taxon>
        <taxon>Lysobacteraceae</taxon>
        <taxon>Stenotrophomonas</taxon>
    </lineage>
</organism>
<evidence type="ECO:0000256" key="9">
    <source>
        <dbReference type="ARBA" id="ARBA00025772"/>
    </source>
</evidence>
<dbReference type="Proteomes" id="UP000784064">
    <property type="component" value="Unassembled WGS sequence"/>
</dbReference>
<evidence type="ECO:0000256" key="4">
    <source>
        <dbReference type="ARBA" id="ARBA00022481"/>
    </source>
</evidence>
<dbReference type="EMBL" id="JAFFTA010000018">
    <property type="protein sequence ID" value="MBM9914192.1"/>
    <property type="molecule type" value="Genomic_DNA"/>
</dbReference>
<keyword evidence="6 11" id="KW-0812">Transmembrane</keyword>
<keyword evidence="3" id="KW-1003">Cell membrane</keyword>
<evidence type="ECO:0000256" key="7">
    <source>
        <dbReference type="ARBA" id="ARBA00022989"/>
    </source>
</evidence>
<dbReference type="PANTHER" id="PTHR30093">
    <property type="entry name" value="GENERAL SECRETION PATHWAY PROTEIN G"/>
    <property type="match status" value="1"/>
</dbReference>
<dbReference type="PANTHER" id="PTHR30093:SF41">
    <property type="entry name" value="TYPE II SECRETION SYSTEM PROTEIN H"/>
    <property type="match status" value="1"/>
</dbReference>
<evidence type="ECO:0000259" key="12">
    <source>
        <dbReference type="Pfam" id="PF12019"/>
    </source>
</evidence>
<dbReference type="RefSeq" id="WP_205404036.1">
    <property type="nucleotide sequence ID" value="NZ_CP167120.1"/>
</dbReference>
<dbReference type="GeneID" id="97225115"/>
<evidence type="ECO:0000313" key="16">
    <source>
        <dbReference type="Proteomes" id="UP000784064"/>
    </source>
</evidence>
<dbReference type="InterPro" id="IPR012902">
    <property type="entry name" value="N_methyl_site"/>
</dbReference>
<keyword evidence="5" id="KW-0997">Cell inner membrane</keyword>
<gene>
    <name evidence="13" type="ORF">JJW18_11965</name>
    <name evidence="14" type="ORF">JJW19_15665</name>
</gene>
<dbReference type="InterPro" id="IPR022346">
    <property type="entry name" value="T2SS_GspH"/>
</dbReference>
<name>A0AAW4GJI5_9GAMM</name>
<dbReference type="GO" id="GO:0015627">
    <property type="term" value="C:type II protein secretion system complex"/>
    <property type="evidence" value="ECO:0007669"/>
    <property type="project" value="InterPro"/>
</dbReference>
<evidence type="ECO:0000256" key="8">
    <source>
        <dbReference type="ARBA" id="ARBA00023136"/>
    </source>
</evidence>
<evidence type="ECO:0000313" key="14">
    <source>
        <dbReference type="EMBL" id="MBM9939583.1"/>
    </source>
</evidence>
<evidence type="ECO:0000256" key="6">
    <source>
        <dbReference type="ARBA" id="ARBA00022692"/>
    </source>
</evidence>
<keyword evidence="15" id="KW-1185">Reference proteome</keyword>
<comment type="subcellular location">
    <subcellularLocation>
        <location evidence="1">Cell inner membrane</location>
        <topology evidence="1">Single-pass membrane protein</topology>
    </subcellularLocation>
</comment>